<proteinExistence type="predicted"/>
<gene>
    <name evidence="3" type="ORF">HMPREF1541_02820</name>
</gene>
<feature type="region of interest" description="Disordered" evidence="1">
    <location>
        <begin position="1"/>
        <end position="24"/>
    </location>
</feature>
<evidence type="ECO:0000256" key="1">
    <source>
        <dbReference type="SAM" id="MobiDB-lite"/>
    </source>
</evidence>
<feature type="transmembrane region" description="Helical" evidence="2">
    <location>
        <begin position="85"/>
        <end position="107"/>
    </location>
</feature>
<accession>W2S4N1</accession>
<dbReference type="RefSeq" id="XP_008715397.1">
    <property type="nucleotide sequence ID" value="XM_008717175.1"/>
</dbReference>
<keyword evidence="2" id="KW-1133">Transmembrane helix</keyword>
<feature type="compositionally biased region" description="Basic and acidic residues" evidence="1">
    <location>
        <begin position="8"/>
        <end position="24"/>
    </location>
</feature>
<dbReference type="InParanoid" id="W2S4N1"/>
<sequence>MSNNRQSRRAEERRALHSHSQRIDARAATKRRNLRIDTKRDAQEINRMKVRKKFGIPDDPTTLEQVVESMHLAVRSLYCFGGKKGLKTVIALALTLVAFAAALYRAWLASAHVKTDVLKHLDLLNASLDKVTWATVSLGE</sequence>
<name>W2S4N1_CYPE1</name>
<keyword evidence="2" id="KW-0812">Transmembrane</keyword>
<dbReference type="Proteomes" id="UP000030752">
    <property type="component" value="Unassembled WGS sequence"/>
</dbReference>
<evidence type="ECO:0000313" key="3">
    <source>
        <dbReference type="EMBL" id="ETN43661.1"/>
    </source>
</evidence>
<dbReference type="EMBL" id="KB822718">
    <property type="protein sequence ID" value="ETN43661.1"/>
    <property type="molecule type" value="Genomic_DNA"/>
</dbReference>
<evidence type="ECO:0000313" key="4">
    <source>
        <dbReference type="Proteomes" id="UP000030752"/>
    </source>
</evidence>
<keyword evidence="2" id="KW-0472">Membrane</keyword>
<keyword evidence="4" id="KW-1185">Reference proteome</keyword>
<organism evidence="3 4">
    <name type="scientific">Cyphellophora europaea (strain CBS 101466)</name>
    <name type="common">Phialophora europaea</name>
    <dbReference type="NCBI Taxonomy" id="1220924"/>
    <lineage>
        <taxon>Eukaryota</taxon>
        <taxon>Fungi</taxon>
        <taxon>Dikarya</taxon>
        <taxon>Ascomycota</taxon>
        <taxon>Pezizomycotina</taxon>
        <taxon>Eurotiomycetes</taxon>
        <taxon>Chaetothyriomycetidae</taxon>
        <taxon>Chaetothyriales</taxon>
        <taxon>Cyphellophoraceae</taxon>
        <taxon>Cyphellophora</taxon>
    </lineage>
</organism>
<dbReference type="VEuPathDB" id="FungiDB:HMPREF1541_02820"/>
<dbReference type="AlphaFoldDB" id="W2S4N1"/>
<reference evidence="3 4" key="1">
    <citation type="submission" date="2013-03" db="EMBL/GenBank/DDBJ databases">
        <title>The Genome Sequence of Phialophora europaea CBS 101466.</title>
        <authorList>
            <consortium name="The Broad Institute Genomics Platform"/>
            <person name="Cuomo C."/>
            <person name="de Hoog S."/>
            <person name="Gorbushina A."/>
            <person name="Walker B."/>
            <person name="Young S.K."/>
            <person name="Zeng Q."/>
            <person name="Gargeya S."/>
            <person name="Fitzgerald M."/>
            <person name="Haas B."/>
            <person name="Abouelleil A."/>
            <person name="Allen A.W."/>
            <person name="Alvarado L."/>
            <person name="Arachchi H.M."/>
            <person name="Berlin A.M."/>
            <person name="Chapman S.B."/>
            <person name="Gainer-Dewar J."/>
            <person name="Goldberg J."/>
            <person name="Griggs A."/>
            <person name="Gujja S."/>
            <person name="Hansen M."/>
            <person name="Howarth C."/>
            <person name="Imamovic A."/>
            <person name="Ireland A."/>
            <person name="Larimer J."/>
            <person name="McCowan C."/>
            <person name="Murphy C."/>
            <person name="Pearson M."/>
            <person name="Poon T.W."/>
            <person name="Priest M."/>
            <person name="Roberts A."/>
            <person name="Saif S."/>
            <person name="Shea T."/>
            <person name="Sisk P."/>
            <person name="Sykes S."/>
            <person name="Wortman J."/>
            <person name="Nusbaum C."/>
            <person name="Birren B."/>
        </authorList>
    </citation>
    <scope>NUCLEOTIDE SEQUENCE [LARGE SCALE GENOMIC DNA]</scope>
    <source>
        <strain evidence="3 4">CBS 101466</strain>
    </source>
</reference>
<dbReference type="GeneID" id="19970159"/>
<dbReference type="HOGENOM" id="CLU_1835095_0_0_1"/>
<protein>
    <submittedName>
        <fullName evidence="3">Uncharacterized protein</fullName>
    </submittedName>
</protein>
<evidence type="ECO:0000256" key="2">
    <source>
        <dbReference type="SAM" id="Phobius"/>
    </source>
</evidence>